<dbReference type="PROSITE" id="PS51257">
    <property type="entry name" value="PROKAR_LIPOPROTEIN"/>
    <property type="match status" value="1"/>
</dbReference>
<dbReference type="EMBL" id="OV651814">
    <property type="protein sequence ID" value="CAH1105852.1"/>
    <property type="molecule type" value="Genomic_DNA"/>
</dbReference>
<dbReference type="Proteomes" id="UP001153636">
    <property type="component" value="Chromosome 2"/>
</dbReference>
<evidence type="ECO:0000256" key="3">
    <source>
        <dbReference type="ARBA" id="ARBA00022692"/>
    </source>
</evidence>
<feature type="region of interest" description="Disordered" evidence="6">
    <location>
        <begin position="230"/>
        <end position="254"/>
    </location>
</feature>
<evidence type="ECO:0000256" key="7">
    <source>
        <dbReference type="SAM" id="Phobius"/>
    </source>
</evidence>
<evidence type="ECO:0000256" key="6">
    <source>
        <dbReference type="SAM" id="MobiDB-lite"/>
    </source>
</evidence>
<comment type="similarity">
    <text evidence="2">Belongs to the ODR-4 family.</text>
</comment>
<evidence type="ECO:0000313" key="8">
    <source>
        <dbReference type="EMBL" id="CAH1105852.1"/>
    </source>
</evidence>
<keyword evidence="5 7" id="KW-0472">Membrane</keyword>
<gene>
    <name evidence="8" type="ORF">PSYICH_LOCUS6390</name>
</gene>
<evidence type="ECO:0000256" key="2">
    <source>
        <dbReference type="ARBA" id="ARBA00010131"/>
    </source>
</evidence>
<dbReference type="PANTHER" id="PTHR33966">
    <property type="entry name" value="PROTEIN ODR-4 HOMOLOG"/>
    <property type="match status" value="1"/>
</dbReference>
<organism evidence="8 9">
    <name type="scientific">Psylliodes chrysocephalus</name>
    <dbReference type="NCBI Taxonomy" id="3402493"/>
    <lineage>
        <taxon>Eukaryota</taxon>
        <taxon>Metazoa</taxon>
        <taxon>Ecdysozoa</taxon>
        <taxon>Arthropoda</taxon>
        <taxon>Hexapoda</taxon>
        <taxon>Insecta</taxon>
        <taxon>Pterygota</taxon>
        <taxon>Neoptera</taxon>
        <taxon>Endopterygota</taxon>
        <taxon>Coleoptera</taxon>
        <taxon>Polyphaga</taxon>
        <taxon>Cucujiformia</taxon>
        <taxon>Chrysomeloidea</taxon>
        <taxon>Chrysomelidae</taxon>
        <taxon>Galerucinae</taxon>
        <taxon>Alticini</taxon>
        <taxon>Psylliodes</taxon>
    </lineage>
</organism>
<protein>
    <recommendedName>
        <fullName evidence="10">Protein odr-4 homolog</fullName>
    </recommendedName>
</protein>
<dbReference type="GO" id="GO:0008104">
    <property type="term" value="P:intracellular protein localization"/>
    <property type="evidence" value="ECO:0007669"/>
    <property type="project" value="TreeGrafter"/>
</dbReference>
<evidence type="ECO:0000313" key="9">
    <source>
        <dbReference type="Proteomes" id="UP001153636"/>
    </source>
</evidence>
<evidence type="ECO:0000256" key="5">
    <source>
        <dbReference type="ARBA" id="ARBA00023136"/>
    </source>
</evidence>
<name>A0A9P0CM15_9CUCU</name>
<keyword evidence="9" id="KW-1185">Reference proteome</keyword>
<dbReference type="GO" id="GO:0012505">
    <property type="term" value="C:endomembrane system"/>
    <property type="evidence" value="ECO:0007669"/>
    <property type="project" value="TreeGrafter"/>
</dbReference>
<evidence type="ECO:0000256" key="4">
    <source>
        <dbReference type="ARBA" id="ARBA00022989"/>
    </source>
</evidence>
<comment type="subcellular location">
    <subcellularLocation>
        <location evidence="1">Membrane</location>
    </subcellularLocation>
</comment>
<keyword evidence="3 7" id="KW-0812">Transmembrane</keyword>
<dbReference type="PANTHER" id="PTHR33966:SF1">
    <property type="entry name" value="PROTEIN ODR-4 HOMOLOG"/>
    <property type="match status" value="1"/>
</dbReference>
<feature type="transmembrane region" description="Helical" evidence="7">
    <location>
        <begin position="426"/>
        <end position="447"/>
    </location>
</feature>
<evidence type="ECO:0000256" key="1">
    <source>
        <dbReference type="ARBA" id="ARBA00004370"/>
    </source>
</evidence>
<reference evidence="8" key="1">
    <citation type="submission" date="2022-01" db="EMBL/GenBank/DDBJ databases">
        <authorList>
            <person name="King R."/>
        </authorList>
    </citation>
    <scope>NUCLEOTIDE SEQUENCE</scope>
</reference>
<dbReference type="InterPro" id="IPR029454">
    <property type="entry name" value="ODR-4-like"/>
</dbReference>
<sequence>MVRTAIVDDNLEKYLSAVSRDNNYAVGLILGQSCLGKDYIIHFAKTPPLQTDDDKKSGKSAEKPKKIEDFNNVWLADHARQATRMLPGGFYVLGIFVISPDDVLNPFNPKIKSLLHSVHIQLSSNKYLFGSPNTDKLVLHHSSKTQKYFCKSYDITSHSVQPVDVKSQPKNWINIHCDFTLNKLYYLAKHQGELPLEKHIKVILDELSGILDTAVFLYDREFRDKDDSLETLGKKKNRNSRSSKNSHESGDGQKPLQVSIFQSMNSNSSTNSDVNILDSGGRFRLIGKVASKLWMQPKTTIAEASEAVKEDILRSLTSRLEMHWDSLIEEENSEDINSVHEPPRRVLIALPDSEIALSDYLFPGEGPQEAKVSLEELLDVKINGKLNITDVEGQADATDLDKYYKGALDSDKDDVSLKDKPDSNHLMYMGLVLSLLVLIVAVLFKVFM</sequence>
<keyword evidence="4 7" id="KW-1133">Transmembrane helix</keyword>
<proteinExistence type="inferred from homology"/>
<dbReference type="GO" id="GO:0016020">
    <property type="term" value="C:membrane"/>
    <property type="evidence" value="ECO:0007669"/>
    <property type="project" value="UniProtKB-SubCell"/>
</dbReference>
<dbReference type="Pfam" id="PF14778">
    <property type="entry name" value="ODR4-like"/>
    <property type="match status" value="1"/>
</dbReference>
<evidence type="ECO:0008006" key="10">
    <source>
        <dbReference type="Google" id="ProtNLM"/>
    </source>
</evidence>
<accession>A0A9P0CM15</accession>
<dbReference type="OrthoDB" id="21458at2759"/>
<dbReference type="AlphaFoldDB" id="A0A9P0CM15"/>